<evidence type="ECO:0000313" key="3">
    <source>
        <dbReference type="Proteomes" id="UP000710385"/>
    </source>
</evidence>
<evidence type="ECO:0000313" key="2">
    <source>
        <dbReference type="EMBL" id="MBE7524815.1"/>
    </source>
</evidence>
<dbReference type="EMBL" id="JABTTY010000001">
    <property type="protein sequence ID" value="MBE7524815.1"/>
    <property type="molecule type" value="Genomic_DNA"/>
</dbReference>
<proteinExistence type="predicted"/>
<dbReference type="AlphaFoldDB" id="A0A928Y4F6"/>
<organism evidence="2 3">
    <name type="scientific">candidate division WWE3 bacterium</name>
    <dbReference type="NCBI Taxonomy" id="2053526"/>
    <lineage>
        <taxon>Bacteria</taxon>
        <taxon>Katanobacteria</taxon>
    </lineage>
</organism>
<protein>
    <submittedName>
        <fullName evidence="2">Uncharacterized protein</fullName>
    </submittedName>
</protein>
<name>A0A928Y4F6_UNCKA</name>
<sequence>MSLALIQGQPAQMPILLQGMDVVASPTVRERLMDRREEFLKRLEAVKERRQEKLQSMRERLKERLEDVPDERKQAIAKSLAERLNVVNDTHADNELRFLEKNENLLGKIEERASALKNKGADISAVTTAIANAQGDISNAKEAVLAQKDKVYSLDQNSTEPIGKTFAGLVSQMNRDHQALRNDSLKTAKNSVRSALMALKDVTKSFKDASAGGDEE</sequence>
<dbReference type="Proteomes" id="UP000710385">
    <property type="component" value="Unassembled WGS sequence"/>
</dbReference>
<comment type="caution">
    <text evidence="2">The sequence shown here is derived from an EMBL/GenBank/DDBJ whole genome shotgun (WGS) entry which is preliminary data.</text>
</comment>
<accession>A0A928Y4F6</accession>
<evidence type="ECO:0000256" key="1">
    <source>
        <dbReference type="SAM" id="Coils"/>
    </source>
</evidence>
<gene>
    <name evidence="2" type="ORF">HS096_00235</name>
</gene>
<feature type="coiled-coil region" evidence="1">
    <location>
        <begin position="29"/>
        <end position="67"/>
    </location>
</feature>
<reference evidence="2" key="1">
    <citation type="submission" date="2020-05" db="EMBL/GenBank/DDBJ databases">
        <title>High-Quality Genomes of Partial-Nitritation/Anammox System by Hierarchical Clustering Based Hybrid Assembly.</title>
        <authorList>
            <person name="Liu L."/>
            <person name="Wang Y."/>
            <person name="Che Y."/>
            <person name="Chen Y."/>
            <person name="Xia Y."/>
            <person name="Luo R."/>
            <person name="Cheng S.H."/>
            <person name="Zheng C."/>
            <person name="Zhang T."/>
        </authorList>
    </citation>
    <scope>NUCLEOTIDE SEQUENCE</scope>
    <source>
        <strain evidence="2">H1_PAT1</strain>
    </source>
</reference>
<keyword evidence="1" id="KW-0175">Coiled coil</keyword>